<name>A0A7M5VFR3_9CNID</name>
<keyword evidence="2" id="KW-0479">Metal-binding</keyword>
<feature type="domain" description="EF-hand" evidence="10">
    <location>
        <begin position="152"/>
        <end position="187"/>
    </location>
</feature>
<dbReference type="AlphaFoldDB" id="A0A7M5VFR3"/>
<keyword evidence="12" id="KW-1185">Reference proteome</keyword>
<comment type="similarity">
    <text evidence="1">Belongs to the aequorin family.</text>
</comment>
<organism evidence="11 12">
    <name type="scientific">Clytia hemisphaerica</name>
    <dbReference type="NCBI Taxonomy" id="252671"/>
    <lineage>
        <taxon>Eukaryota</taxon>
        <taxon>Metazoa</taxon>
        <taxon>Cnidaria</taxon>
        <taxon>Hydrozoa</taxon>
        <taxon>Hydroidolina</taxon>
        <taxon>Leptothecata</taxon>
        <taxon>Obeliida</taxon>
        <taxon>Clytiidae</taxon>
        <taxon>Clytia</taxon>
    </lineage>
</organism>
<dbReference type="InterPro" id="IPR002048">
    <property type="entry name" value="EF_hand_dom"/>
</dbReference>
<evidence type="ECO:0000256" key="4">
    <source>
        <dbReference type="ARBA" id="ARBA00022837"/>
    </source>
</evidence>
<reference evidence="11" key="1">
    <citation type="submission" date="2021-01" db="UniProtKB">
        <authorList>
            <consortium name="EnsemblMetazoa"/>
        </authorList>
    </citation>
    <scope>IDENTIFICATION</scope>
</reference>
<feature type="compositionally biased region" description="Basic and acidic residues" evidence="9">
    <location>
        <begin position="280"/>
        <end position="289"/>
    </location>
</feature>
<keyword evidence="5" id="KW-0514">Muscle protein</keyword>
<dbReference type="PROSITE" id="PS50222">
    <property type="entry name" value="EF_HAND_2"/>
    <property type="match status" value="4"/>
</dbReference>
<evidence type="ECO:0000256" key="7">
    <source>
        <dbReference type="ARBA" id="ARBA00023262"/>
    </source>
</evidence>
<protein>
    <recommendedName>
        <fullName evidence="10">EF-hand domain-containing protein</fullName>
    </recommendedName>
</protein>
<dbReference type="GO" id="GO:0016460">
    <property type="term" value="C:myosin II complex"/>
    <property type="evidence" value="ECO:0007669"/>
    <property type="project" value="TreeGrafter"/>
</dbReference>
<keyword evidence="6" id="KW-0455">Luminescence</keyword>
<keyword evidence="7" id="KW-0599">Photoprotein</keyword>
<evidence type="ECO:0000256" key="5">
    <source>
        <dbReference type="ARBA" id="ARBA00023179"/>
    </source>
</evidence>
<dbReference type="PANTHER" id="PTHR23048">
    <property type="entry name" value="MYOSIN LIGHT CHAIN 1, 3"/>
    <property type="match status" value="1"/>
</dbReference>
<dbReference type="EnsemblMetazoa" id="CLYHEMT009979.1">
    <property type="protein sequence ID" value="CLYHEMP009979.1"/>
    <property type="gene ID" value="CLYHEMG009979"/>
</dbReference>
<dbReference type="Proteomes" id="UP000594262">
    <property type="component" value="Unplaced"/>
</dbReference>
<dbReference type="Gene3D" id="1.10.238.10">
    <property type="entry name" value="EF-hand"/>
    <property type="match status" value="2"/>
</dbReference>
<proteinExistence type="inferred from homology"/>
<accession>A0A7M5VFR3</accession>
<dbReference type="Pfam" id="PF13499">
    <property type="entry name" value="EF-hand_7"/>
    <property type="match status" value="2"/>
</dbReference>
<dbReference type="FunFam" id="1.10.238.10:FF:000001">
    <property type="entry name" value="Calmodulin 1"/>
    <property type="match status" value="1"/>
</dbReference>
<keyword evidence="3" id="KW-0677">Repeat</keyword>
<dbReference type="GeneID" id="136823204"/>
<dbReference type="PANTHER" id="PTHR23048:SF46">
    <property type="entry name" value="TROPONIN C-LIKE ISOFORM X1"/>
    <property type="match status" value="1"/>
</dbReference>
<feature type="domain" description="EF-hand" evidence="10">
    <location>
        <begin position="116"/>
        <end position="151"/>
    </location>
</feature>
<dbReference type="GO" id="GO:0008218">
    <property type="term" value="P:bioluminescence"/>
    <property type="evidence" value="ECO:0007669"/>
    <property type="project" value="UniProtKB-KW"/>
</dbReference>
<evidence type="ECO:0000259" key="10">
    <source>
        <dbReference type="PROSITE" id="PS50222"/>
    </source>
</evidence>
<feature type="domain" description="EF-hand" evidence="10">
    <location>
        <begin position="225"/>
        <end position="260"/>
    </location>
</feature>
<evidence type="ECO:0000313" key="12">
    <source>
        <dbReference type="Proteomes" id="UP000594262"/>
    </source>
</evidence>
<evidence type="ECO:0000256" key="8">
    <source>
        <dbReference type="ARBA" id="ARBA00038202"/>
    </source>
</evidence>
<evidence type="ECO:0000256" key="2">
    <source>
        <dbReference type="ARBA" id="ARBA00022723"/>
    </source>
</evidence>
<evidence type="ECO:0000313" key="11">
    <source>
        <dbReference type="EnsemblMetazoa" id="CLYHEMP009979.1"/>
    </source>
</evidence>
<comment type="similarity">
    <text evidence="8">Belongs to the troponin C family.</text>
</comment>
<dbReference type="PROSITE" id="PS00018">
    <property type="entry name" value="EF_HAND_1"/>
    <property type="match status" value="4"/>
</dbReference>
<sequence length="304" mass="34841">MSNPNSVETDMKQIREFRDVHETAETNAFIEEMERLAKEKAANNRSSLKLENERNVHTRHEKKKDEDKDKAMEAKKNFEKEQEKMLEPSFEKQLMEEEGEAQPEKPAIDEDEWKRRVNEDLVESFSIFDIDGDGEISISELMSVMASVGNDISAEDAEDIFDVVDSNGDGKISFDEFKECMYEKMSQQTVDEDLIGAFEIFDEDKDGYISPTEIQLLFKKLGELISTDEAVEIMKDCDLNKDGLIDFEEFKAFYLKIFENQPTLAEQLVAEAEADEKQKVALAMEEKEASGYPQGEAPSPTDYK</sequence>
<feature type="domain" description="EF-hand" evidence="10">
    <location>
        <begin position="189"/>
        <end position="224"/>
    </location>
</feature>
<feature type="region of interest" description="Disordered" evidence="9">
    <location>
        <begin position="40"/>
        <end position="111"/>
    </location>
</feature>
<dbReference type="InterPro" id="IPR050230">
    <property type="entry name" value="CALM/Myosin/TropC-like"/>
</dbReference>
<evidence type="ECO:0000256" key="6">
    <source>
        <dbReference type="ARBA" id="ARBA00023223"/>
    </source>
</evidence>
<keyword evidence="4" id="KW-0106">Calcium</keyword>
<dbReference type="InterPro" id="IPR011992">
    <property type="entry name" value="EF-hand-dom_pair"/>
</dbReference>
<feature type="region of interest" description="Disordered" evidence="9">
    <location>
        <begin position="280"/>
        <end position="304"/>
    </location>
</feature>
<evidence type="ECO:0000256" key="3">
    <source>
        <dbReference type="ARBA" id="ARBA00022737"/>
    </source>
</evidence>
<evidence type="ECO:0000256" key="9">
    <source>
        <dbReference type="SAM" id="MobiDB-lite"/>
    </source>
</evidence>
<dbReference type="OrthoDB" id="26525at2759"/>
<dbReference type="RefSeq" id="XP_066935476.1">
    <property type="nucleotide sequence ID" value="XM_067079375.1"/>
</dbReference>
<dbReference type="SMART" id="SM00054">
    <property type="entry name" value="EFh"/>
    <property type="match status" value="4"/>
</dbReference>
<dbReference type="SUPFAM" id="SSF47473">
    <property type="entry name" value="EF-hand"/>
    <property type="match status" value="1"/>
</dbReference>
<dbReference type="GO" id="GO:0005509">
    <property type="term" value="F:calcium ion binding"/>
    <property type="evidence" value="ECO:0007669"/>
    <property type="project" value="InterPro"/>
</dbReference>
<feature type="compositionally biased region" description="Basic and acidic residues" evidence="9">
    <location>
        <begin position="40"/>
        <end position="95"/>
    </location>
</feature>
<dbReference type="CDD" id="cd00051">
    <property type="entry name" value="EFh"/>
    <property type="match status" value="2"/>
</dbReference>
<feature type="compositionally biased region" description="Basic and acidic residues" evidence="9">
    <location>
        <begin position="102"/>
        <end position="111"/>
    </location>
</feature>
<dbReference type="InterPro" id="IPR018247">
    <property type="entry name" value="EF_Hand_1_Ca_BS"/>
</dbReference>
<evidence type="ECO:0000256" key="1">
    <source>
        <dbReference type="ARBA" id="ARBA00007828"/>
    </source>
</evidence>